<reference evidence="3 4" key="1">
    <citation type="submission" date="2016-10" db="EMBL/GenBank/DDBJ databases">
        <authorList>
            <person name="de Groot N.N."/>
        </authorList>
    </citation>
    <scope>NUCLEOTIDE SEQUENCE [LARGE SCALE GENOMIC DNA]</scope>
    <source>
        <strain evidence="3 4">DSM 23609</strain>
    </source>
</reference>
<accession>A0A1I2H1F0</accession>
<dbReference type="Proteomes" id="UP000199771">
    <property type="component" value="Unassembled WGS sequence"/>
</dbReference>
<evidence type="ECO:0000256" key="1">
    <source>
        <dbReference type="ARBA" id="ARBA00022801"/>
    </source>
</evidence>
<dbReference type="PANTHER" id="PTHR43240:SF10">
    <property type="entry name" value="BLL4964 PROTEIN"/>
    <property type="match status" value="1"/>
</dbReference>
<dbReference type="EMBL" id="FOOC01000001">
    <property type="protein sequence ID" value="SFF23099.1"/>
    <property type="molecule type" value="Genomic_DNA"/>
</dbReference>
<name>A0A1I2H1F0_9GAMM</name>
<evidence type="ECO:0000313" key="3">
    <source>
        <dbReference type="EMBL" id="SFF23099.1"/>
    </source>
</evidence>
<dbReference type="GO" id="GO:0061522">
    <property type="term" value="F:1,4-dihydroxy-2-naphthoyl-CoA thioesterase activity"/>
    <property type="evidence" value="ECO:0007669"/>
    <property type="project" value="TreeGrafter"/>
</dbReference>
<dbReference type="PANTHER" id="PTHR43240">
    <property type="entry name" value="1,4-DIHYDROXY-2-NAPHTHOYL-COA THIOESTERASE 1"/>
    <property type="match status" value="1"/>
</dbReference>
<dbReference type="AlphaFoldDB" id="A0A1I2H1F0"/>
<evidence type="ECO:0000259" key="2">
    <source>
        <dbReference type="Pfam" id="PF03061"/>
    </source>
</evidence>
<dbReference type="Gene3D" id="3.10.129.10">
    <property type="entry name" value="Hotdog Thioesterase"/>
    <property type="match status" value="1"/>
</dbReference>
<protein>
    <submittedName>
        <fullName evidence="3">Uncharacterized domain 1-containing protein</fullName>
    </submittedName>
</protein>
<dbReference type="CDD" id="cd03443">
    <property type="entry name" value="PaaI_thioesterase"/>
    <property type="match status" value="1"/>
</dbReference>
<dbReference type="Pfam" id="PF03061">
    <property type="entry name" value="4HBT"/>
    <property type="match status" value="1"/>
</dbReference>
<evidence type="ECO:0000313" key="4">
    <source>
        <dbReference type="Proteomes" id="UP000199771"/>
    </source>
</evidence>
<dbReference type="InterPro" id="IPR003736">
    <property type="entry name" value="PAAI_dom"/>
</dbReference>
<dbReference type="NCBIfam" id="TIGR00369">
    <property type="entry name" value="unchar_dom_1"/>
    <property type="match status" value="1"/>
</dbReference>
<gene>
    <name evidence="3" type="ORF">SAMN04488120_10165</name>
</gene>
<sequence>MVELKLDAAGVQALIRAGLSAAAKGGVVVEEVRAGYARVRIPFRDSMVRPGNVISGPTLFTVADTAMYALVLAHLGPALMAVTADMNIHFLSRAALGDVIGEARLLKLGRRLAVMEATLSTSAAPGAIVAHATGSYALPAGL</sequence>
<dbReference type="InterPro" id="IPR029069">
    <property type="entry name" value="HotDog_dom_sf"/>
</dbReference>
<organism evidence="3 4">
    <name type="scientific">Fontimonas thermophila</name>
    <dbReference type="NCBI Taxonomy" id="1076937"/>
    <lineage>
        <taxon>Bacteria</taxon>
        <taxon>Pseudomonadati</taxon>
        <taxon>Pseudomonadota</taxon>
        <taxon>Gammaproteobacteria</taxon>
        <taxon>Nevskiales</taxon>
        <taxon>Nevskiaceae</taxon>
        <taxon>Fontimonas</taxon>
    </lineage>
</organism>
<feature type="domain" description="Thioesterase" evidence="2">
    <location>
        <begin position="52"/>
        <end position="119"/>
    </location>
</feature>
<proteinExistence type="predicted"/>
<keyword evidence="4" id="KW-1185">Reference proteome</keyword>
<dbReference type="InterPro" id="IPR006683">
    <property type="entry name" value="Thioestr_dom"/>
</dbReference>
<keyword evidence="1" id="KW-0378">Hydrolase</keyword>
<dbReference type="GO" id="GO:0005829">
    <property type="term" value="C:cytosol"/>
    <property type="evidence" value="ECO:0007669"/>
    <property type="project" value="TreeGrafter"/>
</dbReference>
<dbReference type="STRING" id="1076937.SAMN04488120_10165"/>
<dbReference type="SUPFAM" id="SSF54637">
    <property type="entry name" value="Thioesterase/thiol ester dehydrase-isomerase"/>
    <property type="match status" value="1"/>
</dbReference>